<gene>
    <name evidence="2" type="ORF">SAMN05428998_105122</name>
</gene>
<feature type="domain" description="ABM" evidence="1">
    <location>
        <begin position="4"/>
        <end position="68"/>
    </location>
</feature>
<dbReference type="AlphaFoldDB" id="A0A1Y6BNI1"/>
<dbReference type="Proteomes" id="UP000192917">
    <property type="component" value="Unassembled WGS sequence"/>
</dbReference>
<name>A0A1Y6BNI1_9PROT</name>
<evidence type="ECO:0000313" key="2">
    <source>
        <dbReference type="EMBL" id="SMF12950.1"/>
    </source>
</evidence>
<proteinExistence type="predicted"/>
<evidence type="ECO:0000259" key="1">
    <source>
        <dbReference type="Pfam" id="PF03992"/>
    </source>
</evidence>
<keyword evidence="2" id="KW-0560">Oxidoreductase</keyword>
<evidence type="ECO:0000313" key="3">
    <source>
        <dbReference type="Proteomes" id="UP000192917"/>
    </source>
</evidence>
<dbReference type="EMBL" id="FWZX01000005">
    <property type="protein sequence ID" value="SMF12950.1"/>
    <property type="molecule type" value="Genomic_DNA"/>
</dbReference>
<dbReference type="RefSeq" id="WP_085122135.1">
    <property type="nucleotide sequence ID" value="NZ_FWZX01000005.1"/>
</dbReference>
<dbReference type="GO" id="GO:0004497">
    <property type="term" value="F:monooxygenase activity"/>
    <property type="evidence" value="ECO:0007669"/>
    <property type="project" value="UniProtKB-KW"/>
</dbReference>
<keyword evidence="2" id="KW-0503">Monooxygenase</keyword>
<dbReference type="STRING" id="560819.SAMN05428998_105122"/>
<sequence>MIVRVWRGLARAGRAADYRHHLEARVFPELATMAGHRGAFLLQREAEGGTEVLAVTLWDSLDSIRAFAGDDIGRSVVEPEARAVLAAFEETAAHYEVALAMNAALPGA</sequence>
<dbReference type="SUPFAM" id="SSF54909">
    <property type="entry name" value="Dimeric alpha+beta barrel"/>
    <property type="match status" value="1"/>
</dbReference>
<organism evidence="2 3">
    <name type="scientific">Tistlia consotensis USBA 355</name>
    <dbReference type="NCBI Taxonomy" id="560819"/>
    <lineage>
        <taxon>Bacteria</taxon>
        <taxon>Pseudomonadati</taxon>
        <taxon>Pseudomonadota</taxon>
        <taxon>Alphaproteobacteria</taxon>
        <taxon>Rhodospirillales</taxon>
        <taxon>Rhodovibrionaceae</taxon>
        <taxon>Tistlia</taxon>
    </lineage>
</organism>
<keyword evidence="3" id="KW-1185">Reference proteome</keyword>
<dbReference type="InterPro" id="IPR007138">
    <property type="entry name" value="ABM_dom"/>
</dbReference>
<dbReference type="InterPro" id="IPR011008">
    <property type="entry name" value="Dimeric_a/b-barrel"/>
</dbReference>
<reference evidence="2 3" key="1">
    <citation type="submission" date="2017-04" db="EMBL/GenBank/DDBJ databases">
        <authorList>
            <person name="Afonso C.L."/>
            <person name="Miller P.J."/>
            <person name="Scott M.A."/>
            <person name="Spackman E."/>
            <person name="Goraichik I."/>
            <person name="Dimitrov K.M."/>
            <person name="Suarez D.L."/>
            <person name="Swayne D.E."/>
        </authorList>
    </citation>
    <scope>NUCLEOTIDE SEQUENCE [LARGE SCALE GENOMIC DNA]</scope>
    <source>
        <strain evidence="2 3">USBA 355</strain>
    </source>
</reference>
<protein>
    <submittedName>
        <fullName evidence="2">Antibiotic biosynthesis monooxygenase</fullName>
    </submittedName>
</protein>
<dbReference type="Pfam" id="PF03992">
    <property type="entry name" value="ABM"/>
    <property type="match status" value="1"/>
</dbReference>
<accession>A0A1Y6BNI1</accession>